<keyword evidence="1" id="KW-1133">Transmembrane helix</keyword>
<sequence length="146" mass="17167">MNIAPTYYLKQFNITLIQNLNYFHTFEVMIFKESRQMKNFISRLLFGIYFIALFSQSFHHHDSFDYFKGGNFKKTENTVSKNIIKDKAGDCLACHFLANGHTLVPEEFSFTFDAYTHEVKQTIIIQEKIWSQTKFTFQLRGPPAIS</sequence>
<protein>
    <recommendedName>
        <fullName evidence="4">DUF2946 domain-containing protein</fullName>
    </recommendedName>
</protein>
<accession>A0ABY2FXB1</accession>
<dbReference type="Proteomes" id="UP000295709">
    <property type="component" value="Unassembled WGS sequence"/>
</dbReference>
<dbReference type="EMBL" id="SOQW01000001">
    <property type="protein sequence ID" value="TDX94383.1"/>
    <property type="molecule type" value="Genomic_DNA"/>
</dbReference>
<organism evidence="2 3">
    <name type="scientific">Chryseobacterium daecheongense</name>
    <dbReference type="NCBI Taxonomy" id="192389"/>
    <lineage>
        <taxon>Bacteria</taxon>
        <taxon>Pseudomonadati</taxon>
        <taxon>Bacteroidota</taxon>
        <taxon>Flavobacteriia</taxon>
        <taxon>Flavobacteriales</taxon>
        <taxon>Weeksellaceae</taxon>
        <taxon>Chryseobacterium group</taxon>
        <taxon>Chryseobacterium</taxon>
    </lineage>
</organism>
<evidence type="ECO:0000256" key="1">
    <source>
        <dbReference type="SAM" id="Phobius"/>
    </source>
</evidence>
<comment type="caution">
    <text evidence="2">The sequence shown here is derived from an EMBL/GenBank/DDBJ whole genome shotgun (WGS) entry which is preliminary data.</text>
</comment>
<gene>
    <name evidence="2" type="ORF">BCF50_0148</name>
</gene>
<evidence type="ECO:0000313" key="2">
    <source>
        <dbReference type="EMBL" id="TDX94383.1"/>
    </source>
</evidence>
<keyword evidence="1" id="KW-0812">Transmembrane</keyword>
<reference evidence="2 3" key="1">
    <citation type="submission" date="2019-03" db="EMBL/GenBank/DDBJ databases">
        <title>Genomic Encyclopedia of Archaeal and Bacterial Type Strains, Phase II (KMG-II): from individual species to whole genera.</title>
        <authorList>
            <person name="Goeker M."/>
        </authorList>
    </citation>
    <scope>NUCLEOTIDE SEQUENCE [LARGE SCALE GENOMIC DNA]</scope>
    <source>
        <strain evidence="2 3">DSM 15235</strain>
    </source>
</reference>
<feature type="transmembrane region" description="Helical" evidence="1">
    <location>
        <begin position="40"/>
        <end position="58"/>
    </location>
</feature>
<evidence type="ECO:0000313" key="3">
    <source>
        <dbReference type="Proteomes" id="UP000295709"/>
    </source>
</evidence>
<name>A0ABY2FXB1_9FLAO</name>
<keyword evidence="1" id="KW-0472">Membrane</keyword>
<proteinExistence type="predicted"/>
<keyword evidence="3" id="KW-1185">Reference proteome</keyword>
<evidence type="ECO:0008006" key="4">
    <source>
        <dbReference type="Google" id="ProtNLM"/>
    </source>
</evidence>